<protein>
    <recommendedName>
        <fullName evidence="2">Cyclin C-terminal domain-containing protein</fullName>
    </recommendedName>
</protein>
<feature type="region of interest" description="Disordered" evidence="1">
    <location>
        <begin position="26"/>
        <end position="49"/>
    </location>
</feature>
<dbReference type="Pfam" id="PF02984">
    <property type="entry name" value="Cyclin_C"/>
    <property type="match status" value="1"/>
</dbReference>
<dbReference type="InterPro" id="IPR004367">
    <property type="entry name" value="Cyclin_C-dom"/>
</dbReference>
<dbReference type="OrthoDB" id="5590282at2759"/>
<proteinExistence type="predicted"/>
<evidence type="ECO:0000259" key="2">
    <source>
        <dbReference type="Pfam" id="PF02984"/>
    </source>
</evidence>
<dbReference type="CDD" id="cd20544">
    <property type="entry name" value="CYCLIN_AtCycD-like_rpt2"/>
    <property type="match status" value="1"/>
</dbReference>
<name>A0A7J7LZX4_9MAGN</name>
<dbReference type="EMBL" id="JACGCM010001854">
    <property type="protein sequence ID" value="KAF6148175.1"/>
    <property type="molecule type" value="Genomic_DNA"/>
</dbReference>
<reference evidence="3 4" key="1">
    <citation type="journal article" date="2020" name="IScience">
        <title>Genome Sequencing of the Endangered Kingdonia uniflora (Circaeasteraceae, Ranunculales) Reveals Potential Mechanisms of Evolutionary Specialization.</title>
        <authorList>
            <person name="Sun Y."/>
            <person name="Deng T."/>
            <person name="Zhang A."/>
            <person name="Moore M.J."/>
            <person name="Landis J.B."/>
            <person name="Lin N."/>
            <person name="Zhang H."/>
            <person name="Zhang X."/>
            <person name="Huang J."/>
            <person name="Zhang X."/>
            <person name="Sun H."/>
            <person name="Wang H."/>
        </authorList>
    </citation>
    <scope>NUCLEOTIDE SEQUENCE [LARGE SCALE GENOMIC DNA]</scope>
    <source>
        <strain evidence="3">TB1705</strain>
        <tissue evidence="3">Leaf</tissue>
    </source>
</reference>
<evidence type="ECO:0000313" key="3">
    <source>
        <dbReference type="EMBL" id="KAF6148175.1"/>
    </source>
</evidence>
<dbReference type="PANTHER" id="PTHR10177">
    <property type="entry name" value="CYCLINS"/>
    <property type="match status" value="1"/>
</dbReference>
<accession>A0A7J7LZX4</accession>
<gene>
    <name evidence="3" type="ORF">GIB67_011950</name>
</gene>
<dbReference type="AlphaFoldDB" id="A0A7J7LZX4"/>
<dbReference type="Gene3D" id="1.10.472.10">
    <property type="entry name" value="Cyclin-like"/>
    <property type="match status" value="1"/>
</dbReference>
<dbReference type="InterPro" id="IPR039361">
    <property type="entry name" value="Cyclin"/>
</dbReference>
<dbReference type="Proteomes" id="UP000541444">
    <property type="component" value="Unassembled WGS sequence"/>
</dbReference>
<organism evidence="3 4">
    <name type="scientific">Kingdonia uniflora</name>
    <dbReference type="NCBI Taxonomy" id="39325"/>
    <lineage>
        <taxon>Eukaryota</taxon>
        <taxon>Viridiplantae</taxon>
        <taxon>Streptophyta</taxon>
        <taxon>Embryophyta</taxon>
        <taxon>Tracheophyta</taxon>
        <taxon>Spermatophyta</taxon>
        <taxon>Magnoliopsida</taxon>
        <taxon>Ranunculales</taxon>
        <taxon>Circaeasteraceae</taxon>
        <taxon>Kingdonia</taxon>
    </lineage>
</organism>
<feature type="domain" description="Cyclin C-terminal" evidence="2">
    <location>
        <begin position="146"/>
        <end position="207"/>
    </location>
</feature>
<comment type="caution">
    <text evidence="3">The sequence shown here is derived from an EMBL/GenBank/DDBJ whole genome shotgun (WGS) entry which is preliminary data.</text>
</comment>
<sequence length="216" mass="25276">MADVIAFYGGELEKVENDKVKNMWFAKEDEGGGASTSKPRAEESEEKEIEDLLPHTRYKTRLQEVVIFNEPLQVDASSSMECIQGNEVFEELHAKYKESQRMMDAAEAEINYSREVEETKYVFEAKTIQRMKLFVLFKLHWKMNPVTPLSFVDYIIRRLGLKTHHHWEFLNKYEDLLVCVLADYRFVGYLPSVLATAIMLHIINQIEPCNLLEYQN</sequence>
<evidence type="ECO:0000313" key="4">
    <source>
        <dbReference type="Proteomes" id="UP000541444"/>
    </source>
</evidence>
<keyword evidence="4" id="KW-1185">Reference proteome</keyword>
<evidence type="ECO:0000256" key="1">
    <source>
        <dbReference type="SAM" id="MobiDB-lite"/>
    </source>
</evidence>